<protein>
    <submittedName>
        <fullName evidence="1">Uncharacterized protein</fullName>
    </submittedName>
</protein>
<dbReference type="AlphaFoldDB" id="A0A377Q224"/>
<accession>A0A377Q224</accession>
<dbReference type="Proteomes" id="UP000255108">
    <property type="component" value="Unassembled WGS sequence"/>
</dbReference>
<organism evidence="1 3">
    <name type="scientific">Iodobacter fluviatilis</name>
    <dbReference type="NCBI Taxonomy" id="537"/>
    <lineage>
        <taxon>Bacteria</taxon>
        <taxon>Pseudomonadati</taxon>
        <taxon>Pseudomonadota</taxon>
        <taxon>Betaproteobacteria</taxon>
        <taxon>Neisseriales</taxon>
        <taxon>Chitinibacteraceae</taxon>
        <taxon>Iodobacter</taxon>
    </lineage>
</organism>
<sequence length="149" mass="17884">MDEKLSIQIWVWYLADEFKPVLELCVLCQALEFLSLEAVEQSSTIAYCPACEVWSDMMLPLNNFLENFPERLTQEMRIKIERLWNICNELSEVAFHCDDYEIFHNQEWNQVRSEAREILSVVDWQNVKNDADDLMLKCRMSLYPYMYKH</sequence>
<dbReference type="Proteomes" id="UP000295794">
    <property type="component" value="Unassembled WGS sequence"/>
</dbReference>
<keyword evidence="4" id="KW-1185">Reference proteome</keyword>
<evidence type="ECO:0000313" key="2">
    <source>
        <dbReference type="EMBL" id="TCU90279.1"/>
    </source>
</evidence>
<evidence type="ECO:0000313" key="1">
    <source>
        <dbReference type="EMBL" id="STQ89306.1"/>
    </source>
</evidence>
<dbReference type="RefSeq" id="WP_115225767.1">
    <property type="nucleotide sequence ID" value="NZ_CAWOLO010000001.1"/>
</dbReference>
<gene>
    <name evidence="2" type="ORF">EV682_101304</name>
    <name evidence="1" type="ORF">NCTC11159_00322</name>
</gene>
<evidence type="ECO:0000313" key="4">
    <source>
        <dbReference type="Proteomes" id="UP000295794"/>
    </source>
</evidence>
<reference evidence="1 3" key="1">
    <citation type="submission" date="2018-06" db="EMBL/GenBank/DDBJ databases">
        <authorList>
            <consortium name="Pathogen Informatics"/>
            <person name="Doyle S."/>
        </authorList>
    </citation>
    <scope>NUCLEOTIDE SEQUENCE [LARGE SCALE GENOMIC DNA]</scope>
    <source>
        <strain evidence="1 3">NCTC11159</strain>
    </source>
</reference>
<dbReference type="EMBL" id="UGHR01000001">
    <property type="protein sequence ID" value="STQ89306.1"/>
    <property type="molecule type" value="Genomic_DNA"/>
</dbReference>
<proteinExistence type="predicted"/>
<reference evidence="2 4" key="2">
    <citation type="submission" date="2019-03" db="EMBL/GenBank/DDBJ databases">
        <title>Genomic Encyclopedia of Type Strains, Phase IV (KMG-IV): sequencing the most valuable type-strain genomes for metagenomic binning, comparative biology and taxonomic classification.</title>
        <authorList>
            <person name="Goeker M."/>
        </authorList>
    </citation>
    <scope>NUCLEOTIDE SEQUENCE [LARGE SCALE GENOMIC DNA]</scope>
    <source>
        <strain evidence="2 4">DSM 3764</strain>
    </source>
</reference>
<evidence type="ECO:0000313" key="3">
    <source>
        <dbReference type="Proteomes" id="UP000255108"/>
    </source>
</evidence>
<dbReference type="EMBL" id="SMBT01000001">
    <property type="protein sequence ID" value="TCU90279.1"/>
    <property type="molecule type" value="Genomic_DNA"/>
</dbReference>
<dbReference type="OrthoDB" id="6884242at2"/>
<name>A0A377Q224_9NEIS</name>